<evidence type="ECO:0000313" key="1">
    <source>
        <dbReference type="EMBL" id="EAK1510246.1"/>
    </source>
</evidence>
<dbReference type="RefSeq" id="WP_002793634.1">
    <property type="nucleotide sequence ID" value="NZ_AP028409.1"/>
</dbReference>
<dbReference type="Proteomes" id="UP000361993">
    <property type="component" value="Unassembled WGS sequence"/>
</dbReference>
<proteinExistence type="predicted"/>
<protein>
    <submittedName>
        <fullName evidence="1">Lytic transglycosylase domain-containing protein</fullName>
    </submittedName>
</protein>
<dbReference type="KEGG" id="ccoo:ATE51_02526"/>
<dbReference type="InterPro" id="IPR008258">
    <property type="entry name" value="Transglycosylase_SLT_dom_1"/>
</dbReference>
<dbReference type="STRING" id="195.ATE51_02526"/>
<reference evidence="1 2" key="1">
    <citation type="submission" date="2018-05" db="EMBL/GenBank/DDBJ databases">
        <authorList>
            <consortium name="GenomeTrakr network: Whole genome sequencing for foodborne pathogen traceback"/>
        </authorList>
    </citation>
    <scope>NUCLEOTIDE SEQUENCE [LARGE SCALE GENOMIC DNA]</scope>
    <source>
        <strain evidence="1 2">NC_C6016</strain>
    </source>
</reference>
<dbReference type="EMBL" id="AACDUL010000018">
    <property type="protein sequence ID" value="EAK1510246.1"/>
    <property type="molecule type" value="Genomic_DNA"/>
</dbReference>
<dbReference type="OrthoDB" id="9808681at2"/>
<sequence>MKAIFFLTSLLFANLLFAQKNYFIQAGEKFGINPQLLWTIAYKESRLTPNIISKPNKNGTYDIGIMQINSIHLPRLKKQYGINENDLLRPKINIFVGAEILKMCLDKHGLNEEGITCYNGRIINNPYGKEVIKLLKKARITNGKIN</sequence>
<dbReference type="Gene3D" id="1.10.530.10">
    <property type="match status" value="1"/>
</dbReference>
<dbReference type="SUPFAM" id="SSF53955">
    <property type="entry name" value="Lysozyme-like"/>
    <property type="match status" value="1"/>
</dbReference>
<dbReference type="KEGG" id="ccoo:ATE51_02952"/>
<gene>
    <name evidence="1" type="ORF">CJD00_08290</name>
</gene>
<name>A0A0U3MJ59_CAMCO</name>
<dbReference type="CDD" id="cd13400">
    <property type="entry name" value="LT_IagB-like"/>
    <property type="match status" value="1"/>
</dbReference>
<accession>A0A0U3MJ59</accession>
<comment type="caution">
    <text evidence="1">The sequence shown here is derived from an EMBL/GenBank/DDBJ whole genome shotgun (WGS) entry which is preliminary data.</text>
</comment>
<dbReference type="AlphaFoldDB" id="A0A0U3MJ59"/>
<dbReference type="Pfam" id="PF01464">
    <property type="entry name" value="SLT"/>
    <property type="match status" value="1"/>
</dbReference>
<evidence type="ECO:0000313" key="2">
    <source>
        <dbReference type="Proteomes" id="UP000361993"/>
    </source>
</evidence>
<organism evidence="1 2">
    <name type="scientific">Campylobacter coli</name>
    <dbReference type="NCBI Taxonomy" id="195"/>
    <lineage>
        <taxon>Bacteria</taxon>
        <taxon>Pseudomonadati</taxon>
        <taxon>Campylobacterota</taxon>
        <taxon>Epsilonproteobacteria</taxon>
        <taxon>Campylobacterales</taxon>
        <taxon>Campylobacteraceae</taxon>
        <taxon>Campylobacter</taxon>
    </lineage>
</organism>
<dbReference type="InterPro" id="IPR023346">
    <property type="entry name" value="Lysozyme-like_dom_sf"/>
</dbReference>